<gene>
    <name evidence="2" type="ORF">V5N11_026083</name>
</gene>
<organism evidence="2 3">
    <name type="scientific">Cardamine amara subsp. amara</name>
    <dbReference type="NCBI Taxonomy" id="228776"/>
    <lineage>
        <taxon>Eukaryota</taxon>
        <taxon>Viridiplantae</taxon>
        <taxon>Streptophyta</taxon>
        <taxon>Embryophyta</taxon>
        <taxon>Tracheophyta</taxon>
        <taxon>Spermatophyta</taxon>
        <taxon>Magnoliopsida</taxon>
        <taxon>eudicotyledons</taxon>
        <taxon>Gunneridae</taxon>
        <taxon>Pentapetalae</taxon>
        <taxon>rosids</taxon>
        <taxon>malvids</taxon>
        <taxon>Brassicales</taxon>
        <taxon>Brassicaceae</taxon>
        <taxon>Cardamineae</taxon>
        <taxon>Cardamine</taxon>
    </lineage>
</organism>
<reference evidence="2 3" key="1">
    <citation type="submission" date="2024-04" db="EMBL/GenBank/DDBJ databases">
        <title>Genome assembly C_amara_ONT_v2.</title>
        <authorList>
            <person name="Yant L."/>
            <person name="Moore C."/>
            <person name="Slenker M."/>
        </authorList>
    </citation>
    <scope>NUCLEOTIDE SEQUENCE [LARGE SCALE GENOMIC DNA]</scope>
    <source>
        <tissue evidence="2">Leaf</tissue>
    </source>
</reference>
<accession>A0ABD0ZEB9</accession>
<evidence type="ECO:0000313" key="2">
    <source>
        <dbReference type="EMBL" id="KAL1193033.1"/>
    </source>
</evidence>
<dbReference type="Proteomes" id="UP001558713">
    <property type="component" value="Unassembled WGS sequence"/>
</dbReference>
<protein>
    <submittedName>
        <fullName evidence="2">Uncharacterized protein</fullName>
    </submittedName>
</protein>
<feature type="region of interest" description="Disordered" evidence="1">
    <location>
        <begin position="107"/>
        <end position="154"/>
    </location>
</feature>
<keyword evidence="3" id="KW-1185">Reference proteome</keyword>
<comment type="caution">
    <text evidence="2">The sequence shown here is derived from an EMBL/GenBank/DDBJ whole genome shotgun (WGS) entry which is preliminary data.</text>
</comment>
<evidence type="ECO:0000256" key="1">
    <source>
        <dbReference type="SAM" id="MobiDB-lite"/>
    </source>
</evidence>
<name>A0ABD0ZEB9_CARAN</name>
<dbReference type="EMBL" id="JBANAX010000800">
    <property type="protein sequence ID" value="KAL1193033.1"/>
    <property type="molecule type" value="Genomic_DNA"/>
</dbReference>
<dbReference type="AlphaFoldDB" id="A0ABD0ZEB9"/>
<feature type="region of interest" description="Disordered" evidence="1">
    <location>
        <begin position="281"/>
        <end position="309"/>
    </location>
</feature>
<proteinExistence type="predicted"/>
<sequence length="309" mass="34651">MAEMQTIFIETSLQTRLALTINENDHVLAFKDKFSKEHAMCFPDFGEITVSTLKVKWQDHFYHLSDSMSLSKVFENENCEMFLFVDVASVEKKLDPTHEEALQIQAAEDKTEKRKMKTSSSAKNSRKKLAHVPNESKDIENVTSVGDNQNQDGLDDDHVKDLNVDQNLEEAIEQVNLLLTAEHYKTTDAEDEGLIDVVDATFESLPNSVGEKVTITHVETIQSDDEKVDNGEEIKVVKLKKRTKSRKEKVVPKEDTLVDSTSPNAVVALTAPNVQHGVGEKVVKKSIKRSKKKLSDENNVEEGPVVSAE</sequence>
<evidence type="ECO:0000313" key="3">
    <source>
        <dbReference type="Proteomes" id="UP001558713"/>
    </source>
</evidence>